<gene>
    <name evidence="2" type="ORF">ACFSC0_10275</name>
</gene>
<evidence type="ECO:0000259" key="1">
    <source>
        <dbReference type="Pfam" id="PF10988"/>
    </source>
</evidence>
<accession>A0ABW4N114</accession>
<protein>
    <submittedName>
        <fullName evidence="2">GIN domain-containing protein</fullName>
    </submittedName>
</protein>
<dbReference type="EMBL" id="JBHUEY010000001">
    <property type="protein sequence ID" value="MFD1783780.1"/>
    <property type="molecule type" value="Genomic_DNA"/>
</dbReference>
<name>A0ABW4N114_9CAUL</name>
<keyword evidence="3" id="KW-1185">Reference proteome</keyword>
<comment type="caution">
    <text evidence="2">The sequence shown here is derived from an EMBL/GenBank/DDBJ whole genome shotgun (WGS) entry which is preliminary data.</text>
</comment>
<dbReference type="Gene3D" id="2.160.20.120">
    <property type="match status" value="1"/>
</dbReference>
<dbReference type="Proteomes" id="UP001597237">
    <property type="component" value="Unassembled WGS sequence"/>
</dbReference>
<dbReference type="InterPro" id="IPR021255">
    <property type="entry name" value="DUF2807"/>
</dbReference>
<evidence type="ECO:0000313" key="3">
    <source>
        <dbReference type="Proteomes" id="UP001597237"/>
    </source>
</evidence>
<evidence type="ECO:0000313" key="2">
    <source>
        <dbReference type="EMBL" id="MFD1783780.1"/>
    </source>
</evidence>
<sequence>MIRNLVLIAVAGFFTAIICFTAAVSFGGPDIFTNHNWHRSFGGWDDDEDRAERRWEASDDLATRELPWTGESLDVDVAGEVRFIQKDGPATLVISGPSRLVHEVQLAGGRISGDDDEDGWRRVGITITAPRITEFRLDDEDTLVVHGYDQDRLMLTMEGRADVSIQGRTGSLTLNIGESADADLSQLQAGEVLANVRDFGEVSLAPQTRADLKVADSGKVTLVSRPGQLHSDVTGRGKIIEAGAAPAEPAPTVGEVARDATS</sequence>
<feature type="domain" description="Putative auto-transporter adhesin head GIN" evidence="1">
    <location>
        <begin position="141"/>
        <end position="226"/>
    </location>
</feature>
<reference evidence="3" key="1">
    <citation type="journal article" date="2019" name="Int. J. Syst. Evol. Microbiol.">
        <title>The Global Catalogue of Microorganisms (GCM) 10K type strain sequencing project: providing services to taxonomists for standard genome sequencing and annotation.</title>
        <authorList>
            <consortium name="The Broad Institute Genomics Platform"/>
            <consortium name="The Broad Institute Genome Sequencing Center for Infectious Disease"/>
            <person name="Wu L."/>
            <person name="Ma J."/>
        </authorList>
    </citation>
    <scope>NUCLEOTIDE SEQUENCE [LARGE SCALE GENOMIC DNA]</scope>
    <source>
        <strain evidence="3">DFY28</strain>
    </source>
</reference>
<dbReference type="Pfam" id="PF10988">
    <property type="entry name" value="DUF2807"/>
    <property type="match status" value="1"/>
</dbReference>
<organism evidence="2 3">
    <name type="scientific">Phenylobacterium terrae</name>
    <dbReference type="NCBI Taxonomy" id="2665495"/>
    <lineage>
        <taxon>Bacteria</taxon>
        <taxon>Pseudomonadati</taxon>
        <taxon>Pseudomonadota</taxon>
        <taxon>Alphaproteobacteria</taxon>
        <taxon>Caulobacterales</taxon>
        <taxon>Caulobacteraceae</taxon>
        <taxon>Phenylobacterium</taxon>
    </lineage>
</organism>
<proteinExistence type="predicted"/>
<dbReference type="RefSeq" id="WP_377283028.1">
    <property type="nucleotide sequence ID" value="NZ_JBHRSI010000008.1"/>
</dbReference>